<keyword evidence="3" id="KW-1185">Reference proteome</keyword>
<sequence>MKTQQINFWGPRSASYWLTALVAVGIILLGLRFMLVPNAGADGFGIPLQDTKEAIAYGWIKGIRDIYAGIVVLIFLLLRQPRATAFAFGSAIIIPISDCLTVLAVNGARDVTHLLIHGITALYMIVTTIFLFKAASKN</sequence>
<feature type="transmembrane region" description="Helical" evidence="1">
    <location>
        <begin position="55"/>
        <end position="78"/>
    </location>
</feature>
<keyword evidence="1" id="KW-0472">Membrane</keyword>
<evidence type="ECO:0000256" key="1">
    <source>
        <dbReference type="SAM" id="Phobius"/>
    </source>
</evidence>
<name>A0A1H7HN25_9BACT</name>
<feature type="transmembrane region" description="Helical" evidence="1">
    <location>
        <begin position="111"/>
        <end position="132"/>
    </location>
</feature>
<reference evidence="2 3" key="1">
    <citation type="submission" date="2016-10" db="EMBL/GenBank/DDBJ databases">
        <authorList>
            <person name="de Groot N.N."/>
        </authorList>
    </citation>
    <scope>NUCLEOTIDE SEQUENCE [LARGE SCALE GENOMIC DNA]</scope>
    <source>
        <strain evidence="2 3">DSM 21039</strain>
    </source>
</reference>
<dbReference type="Proteomes" id="UP000198984">
    <property type="component" value="Unassembled WGS sequence"/>
</dbReference>
<evidence type="ECO:0000313" key="3">
    <source>
        <dbReference type="Proteomes" id="UP000198984"/>
    </source>
</evidence>
<keyword evidence="1" id="KW-0812">Transmembrane</keyword>
<dbReference type="RefSeq" id="WP_089906421.1">
    <property type="nucleotide sequence ID" value="NZ_FOBB01000001.1"/>
</dbReference>
<dbReference type="InterPro" id="IPR025363">
    <property type="entry name" value="DUF4267"/>
</dbReference>
<dbReference type="OrthoDB" id="2968810at2"/>
<gene>
    <name evidence="2" type="ORF">SAMN04488505_101343</name>
</gene>
<organism evidence="2 3">
    <name type="scientific">Chitinophaga rupis</name>
    <dbReference type="NCBI Taxonomy" id="573321"/>
    <lineage>
        <taxon>Bacteria</taxon>
        <taxon>Pseudomonadati</taxon>
        <taxon>Bacteroidota</taxon>
        <taxon>Chitinophagia</taxon>
        <taxon>Chitinophagales</taxon>
        <taxon>Chitinophagaceae</taxon>
        <taxon>Chitinophaga</taxon>
    </lineage>
</organism>
<dbReference type="EMBL" id="FOBB01000001">
    <property type="protein sequence ID" value="SEK51578.1"/>
    <property type="molecule type" value="Genomic_DNA"/>
</dbReference>
<dbReference type="STRING" id="573321.SAMN04488505_101343"/>
<dbReference type="Pfam" id="PF14087">
    <property type="entry name" value="DUF4267"/>
    <property type="match status" value="1"/>
</dbReference>
<keyword evidence="1" id="KW-1133">Transmembrane helix</keyword>
<evidence type="ECO:0000313" key="2">
    <source>
        <dbReference type="EMBL" id="SEK51578.1"/>
    </source>
</evidence>
<protein>
    <recommendedName>
        <fullName evidence="4">DUF4267 domain-containing protein</fullName>
    </recommendedName>
</protein>
<evidence type="ECO:0008006" key="4">
    <source>
        <dbReference type="Google" id="ProtNLM"/>
    </source>
</evidence>
<accession>A0A1H7HN25</accession>
<dbReference type="AlphaFoldDB" id="A0A1H7HN25"/>
<feature type="transmembrane region" description="Helical" evidence="1">
    <location>
        <begin position="16"/>
        <end position="35"/>
    </location>
</feature>
<feature type="transmembrane region" description="Helical" evidence="1">
    <location>
        <begin position="85"/>
        <end position="105"/>
    </location>
</feature>
<proteinExistence type="predicted"/>